<feature type="transmembrane region" description="Helical" evidence="2">
    <location>
        <begin position="317"/>
        <end position="338"/>
    </location>
</feature>
<evidence type="ECO:0000313" key="4">
    <source>
        <dbReference type="Proteomes" id="UP000661858"/>
    </source>
</evidence>
<keyword evidence="2" id="KW-0812">Transmembrane</keyword>
<accession>A0A937JJ79</accession>
<dbReference type="EMBL" id="JAERRK010000001">
    <property type="protein sequence ID" value="MBL1081129.1"/>
    <property type="molecule type" value="Genomic_DNA"/>
</dbReference>
<dbReference type="Pfam" id="PF07690">
    <property type="entry name" value="MFS_1"/>
    <property type="match status" value="1"/>
</dbReference>
<sequence length="496" mass="49844">MKFSLARHRAAHLWTLAGLALLALNLRAAVTGVPPLLDDLQRTLGLSGTQAGLLTTLPVLCLGLFASLAPPLARRAGGEAAVAGALALLTTGILVRALPSQVSLFTGTVLAGAGIALGNVLLPAVVKRHFAGQVGPLTGLAMMLMAGGGAVAAGLAVPLYDHAGRRVALAVWAAPALAAALLWAALAARRRENPPGAAHPPTPTTTPAPPDDSRPVGPGTAPVLPDDSRRVGPGTAPVLPEDSRPVGPGTAPVLPEDSRPVGPGADPAPPGGSLWRSPLAWAVAGYLGMVSLLFYALTAWLPEVMRDRGVAPAEAGAMVSVMQLIGIPLGLAVPVLAARRPTQRSLVTGIAVAKAVGLLGVLLLPQAAWLWICVLGTATGSAFPLAFTLLTLRSPNPQVAARLSGMAQAGGYLVAAAGPLAVGLLHGVTGGWAVPLLFLLVLVVPEALFGLPAAGPGFVPHEPGDHGESGEHSEPGDDGEPGGAGTTELAALQKTR</sequence>
<dbReference type="Proteomes" id="UP000661858">
    <property type="component" value="Unassembled WGS sequence"/>
</dbReference>
<gene>
    <name evidence="3" type="ORF">JK359_03920</name>
</gene>
<feature type="compositionally biased region" description="Pro residues" evidence="1">
    <location>
        <begin position="197"/>
        <end position="210"/>
    </location>
</feature>
<dbReference type="InterPro" id="IPR052524">
    <property type="entry name" value="MFS_Cyanate_Porter"/>
</dbReference>
<feature type="transmembrane region" description="Helical" evidence="2">
    <location>
        <begin position="166"/>
        <end position="186"/>
    </location>
</feature>
<feature type="transmembrane region" description="Helical" evidence="2">
    <location>
        <begin position="137"/>
        <end position="160"/>
    </location>
</feature>
<feature type="transmembrane region" description="Helical" evidence="2">
    <location>
        <begin position="104"/>
        <end position="125"/>
    </location>
</feature>
<dbReference type="Gene3D" id="1.20.1250.20">
    <property type="entry name" value="MFS general substrate transporter like domains"/>
    <property type="match status" value="1"/>
</dbReference>
<dbReference type="GO" id="GO:0022857">
    <property type="term" value="F:transmembrane transporter activity"/>
    <property type="evidence" value="ECO:0007669"/>
    <property type="project" value="InterPro"/>
</dbReference>
<dbReference type="PANTHER" id="PTHR23523">
    <property type="match status" value="1"/>
</dbReference>
<feature type="transmembrane region" description="Helical" evidence="2">
    <location>
        <begin position="404"/>
        <end position="426"/>
    </location>
</feature>
<keyword evidence="2" id="KW-1133">Transmembrane helix</keyword>
<dbReference type="InterPro" id="IPR011701">
    <property type="entry name" value="MFS"/>
</dbReference>
<dbReference type="SUPFAM" id="SSF103473">
    <property type="entry name" value="MFS general substrate transporter"/>
    <property type="match status" value="1"/>
</dbReference>
<comment type="caution">
    <text evidence="3">The sequence shown here is derived from an EMBL/GenBank/DDBJ whole genome shotgun (WGS) entry which is preliminary data.</text>
</comment>
<feature type="transmembrane region" description="Helical" evidence="2">
    <location>
        <begin position="432"/>
        <end position="451"/>
    </location>
</feature>
<feature type="transmembrane region" description="Helical" evidence="2">
    <location>
        <begin position="80"/>
        <end position="98"/>
    </location>
</feature>
<dbReference type="AlphaFoldDB" id="A0A937JJ79"/>
<feature type="region of interest" description="Disordered" evidence="1">
    <location>
        <begin position="459"/>
        <end position="496"/>
    </location>
</feature>
<evidence type="ECO:0000256" key="1">
    <source>
        <dbReference type="SAM" id="MobiDB-lite"/>
    </source>
</evidence>
<reference evidence="3" key="1">
    <citation type="submission" date="2021-01" db="EMBL/GenBank/DDBJ databases">
        <title>WGS of actinomycetes isolated from Thailand.</title>
        <authorList>
            <person name="Thawai C."/>
        </authorList>
    </citation>
    <scope>NUCLEOTIDE SEQUENCE</scope>
    <source>
        <strain evidence="3">RCU-197</strain>
    </source>
</reference>
<feature type="transmembrane region" description="Helical" evidence="2">
    <location>
        <begin position="52"/>
        <end position="73"/>
    </location>
</feature>
<proteinExistence type="predicted"/>
<keyword evidence="2" id="KW-0472">Membrane</keyword>
<dbReference type="PANTHER" id="PTHR23523:SF2">
    <property type="entry name" value="2-NITROIMIDAZOLE TRANSPORTER"/>
    <property type="match status" value="1"/>
</dbReference>
<dbReference type="InterPro" id="IPR036259">
    <property type="entry name" value="MFS_trans_sf"/>
</dbReference>
<feature type="region of interest" description="Disordered" evidence="1">
    <location>
        <begin position="192"/>
        <end position="269"/>
    </location>
</feature>
<protein>
    <submittedName>
        <fullName evidence="3">MFS transporter</fullName>
    </submittedName>
</protein>
<evidence type="ECO:0000256" key="2">
    <source>
        <dbReference type="SAM" id="Phobius"/>
    </source>
</evidence>
<feature type="compositionally biased region" description="Basic and acidic residues" evidence="1">
    <location>
        <begin position="462"/>
        <end position="475"/>
    </location>
</feature>
<keyword evidence="4" id="KW-1185">Reference proteome</keyword>
<feature type="transmembrane region" description="Helical" evidence="2">
    <location>
        <begin position="345"/>
        <end position="363"/>
    </location>
</feature>
<feature type="transmembrane region" description="Helical" evidence="2">
    <location>
        <begin position="279"/>
        <end position="297"/>
    </location>
</feature>
<organism evidence="3 4">
    <name type="scientific">Streptomyces actinomycinicus</name>
    <dbReference type="NCBI Taxonomy" id="1695166"/>
    <lineage>
        <taxon>Bacteria</taxon>
        <taxon>Bacillati</taxon>
        <taxon>Actinomycetota</taxon>
        <taxon>Actinomycetes</taxon>
        <taxon>Kitasatosporales</taxon>
        <taxon>Streptomycetaceae</taxon>
        <taxon>Streptomyces</taxon>
    </lineage>
</organism>
<name>A0A937JJ79_9ACTN</name>
<feature type="transmembrane region" description="Helical" evidence="2">
    <location>
        <begin position="369"/>
        <end position="392"/>
    </location>
</feature>
<evidence type="ECO:0000313" key="3">
    <source>
        <dbReference type="EMBL" id="MBL1081129.1"/>
    </source>
</evidence>
<dbReference type="RefSeq" id="WP_201831575.1">
    <property type="nucleotide sequence ID" value="NZ_JAERRK010000001.1"/>
</dbReference>